<keyword evidence="1" id="KW-0812">Transmembrane</keyword>
<keyword evidence="1" id="KW-0472">Membrane</keyword>
<gene>
    <name evidence="2" type="ORF">CC86DRAFT_76131</name>
</gene>
<feature type="transmembrane region" description="Helical" evidence="1">
    <location>
        <begin position="398"/>
        <end position="419"/>
    </location>
</feature>
<keyword evidence="1" id="KW-1133">Transmembrane helix</keyword>
<evidence type="ECO:0008006" key="4">
    <source>
        <dbReference type="Google" id="ProtNLM"/>
    </source>
</evidence>
<evidence type="ECO:0000256" key="1">
    <source>
        <dbReference type="SAM" id="Phobius"/>
    </source>
</evidence>
<evidence type="ECO:0000313" key="2">
    <source>
        <dbReference type="EMBL" id="KAF2823103.1"/>
    </source>
</evidence>
<protein>
    <recommendedName>
        <fullName evidence="4">Cora-domain-containing protein</fullName>
    </recommendedName>
</protein>
<dbReference type="OrthoDB" id="2830640at2759"/>
<organism evidence="2 3">
    <name type="scientific">Ophiobolus disseminans</name>
    <dbReference type="NCBI Taxonomy" id="1469910"/>
    <lineage>
        <taxon>Eukaryota</taxon>
        <taxon>Fungi</taxon>
        <taxon>Dikarya</taxon>
        <taxon>Ascomycota</taxon>
        <taxon>Pezizomycotina</taxon>
        <taxon>Dothideomycetes</taxon>
        <taxon>Pleosporomycetidae</taxon>
        <taxon>Pleosporales</taxon>
        <taxon>Pleosporineae</taxon>
        <taxon>Phaeosphaeriaceae</taxon>
        <taxon>Ophiobolus</taxon>
    </lineage>
</organism>
<dbReference type="EMBL" id="MU006233">
    <property type="protein sequence ID" value="KAF2823103.1"/>
    <property type="molecule type" value="Genomic_DNA"/>
</dbReference>
<dbReference type="AlphaFoldDB" id="A0A6A6ZQQ2"/>
<proteinExistence type="predicted"/>
<keyword evidence="3" id="KW-1185">Reference proteome</keyword>
<dbReference type="Proteomes" id="UP000799424">
    <property type="component" value="Unassembled WGS sequence"/>
</dbReference>
<accession>A0A6A6ZQQ2</accession>
<reference evidence="2" key="1">
    <citation type="journal article" date="2020" name="Stud. Mycol.">
        <title>101 Dothideomycetes genomes: a test case for predicting lifestyles and emergence of pathogens.</title>
        <authorList>
            <person name="Haridas S."/>
            <person name="Albert R."/>
            <person name="Binder M."/>
            <person name="Bloem J."/>
            <person name="Labutti K."/>
            <person name="Salamov A."/>
            <person name="Andreopoulos B."/>
            <person name="Baker S."/>
            <person name="Barry K."/>
            <person name="Bills G."/>
            <person name="Bluhm B."/>
            <person name="Cannon C."/>
            <person name="Castanera R."/>
            <person name="Culley D."/>
            <person name="Daum C."/>
            <person name="Ezra D."/>
            <person name="Gonzalez J."/>
            <person name="Henrissat B."/>
            <person name="Kuo A."/>
            <person name="Liang C."/>
            <person name="Lipzen A."/>
            <person name="Lutzoni F."/>
            <person name="Magnuson J."/>
            <person name="Mondo S."/>
            <person name="Nolan M."/>
            <person name="Ohm R."/>
            <person name="Pangilinan J."/>
            <person name="Park H.-J."/>
            <person name="Ramirez L."/>
            <person name="Alfaro M."/>
            <person name="Sun H."/>
            <person name="Tritt A."/>
            <person name="Yoshinaga Y."/>
            <person name="Zwiers L.-H."/>
            <person name="Turgeon B."/>
            <person name="Goodwin S."/>
            <person name="Spatafora J."/>
            <person name="Crous P."/>
            <person name="Grigoriev I."/>
        </authorList>
    </citation>
    <scope>NUCLEOTIDE SEQUENCE</scope>
    <source>
        <strain evidence="2">CBS 113818</strain>
    </source>
</reference>
<feature type="transmembrane region" description="Helical" evidence="1">
    <location>
        <begin position="363"/>
        <end position="386"/>
    </location>
</feature>
<evidence type="ECO:0000313" key="3">
    <source>
        <dbReference type="Proteomes" id="UP000799424"/>
    </source>
</evidence>
<name>A0A6A6ZQQ2_9PLEO</name>
<sequence length="438" mass="50382">MGSAKSQLESNLETRQKPRNILRLPFAENTFDSICSRFQVHKSIARTIARKDVPSFSCERIEMDHPALVYNCRTPNDWANDLALSATYYPQHGLTFAIIYGSSGDIEKAILERLQSINAEAAHPLLLPGIIAELELARHTRLVESSINDIETRISEMKFHPHNARELLRSQIEHRNHLKRESWLDLTYLRNSLSTWSAQLLKMVENAEALSVEDFTTSDDTTIFISKPLPIRPTPERRNEKHRLDFDDEQISAGYVHGAAYTRRTDLSYSEQEVEEPKSTEYYIDDNADDEDKDVYLAQMRKVGGRIKIRLAAIRDDYDEKIRDCTMRVDGMAMATQWSHSETAVEIALATNQDSKVMRSISLVTMVFLPGTFFATVFSMTFFDWFDDEGKTRVSSYLWIYVVVTIVFTAITIGLWYFFVIFRRTGEGKGDEEKARIE</sequence>
<dbReference type="Gene3D" id="1.20.58.340">
    <property type="entry name" value="Magnesium transport protein CorA, transmembrane region"/>
    <property type="match status" value="1"/>
</dbReference>